<keyword evidence="1" id="KW-0732">Signal</keyword>
<accession>A0A4Q1SK08</accession>
<evidence type="ECO:0000313" key="3">
    <source>
        <dbReference type="Proteomes" id="UP000290253"/>
    </source>
</evidence>
<evidence type="ECO:0000313" key="2">
    <source>
        <dbReference type="EMBL" id="RXS97783.1"/>
    </source>
</evidence>
<keyword evidence="3" id="KW-1185">Reference proteome</keyword>
<proteinExistence type="predicted"/>
<sequence length="219" mass="23929">MKAVVRSILAVLPLLAIVSFSSSARGQVTATAPVGENPAYMNRWDVDGGFQYSHFNPSPGRNISANNLVGWNVGTTAWMRPVWGIEANMRGLYGDMDLPSNSYGVPTNAKMSEYLWLFGPTFRLIRRDSYAAGMHVLIGAAYGSFDSDFPAGIQPNALNIYNNKLAFGSAVGAWYDHNLSPRLAARITADWQPTRYGYTMQNEFAGSVGIVYKLGSLSK</sequence>
<evidence type="ECO:0000256" key="1">
    <source>
        <dbReference type="SAM" id="SignalP"/>
    </source>
</evidence>
<dbReference type="OrthoDB" id="117995at2"/>
<dbReference type="RefSeq" id="WP_129207562.1">
    <property type="nucleotide sequence ID" value="NZ_BMGU01000001.1"/>
</dbReference>
<gene>
    <name evidence="2" type="ORF">ESZ00_07955</name>
</gene>
<dbReference type="Proteomes" id="UP000290253">
    <property type="component" value="Unassembled WGS sequence"/>
</dbReference>
<dbReference type="AlphaFoldDB" id="A0A4Q1SK08"/>
<dbReference type="EMBL" id="SDMK01000001">
    <property type="protein sequence ID" value="RXS97783.1"/>
    <property type="molecule type" value="Genomic_DNA"/>
</dbReference>
<reference evidence="2 3" key="1">
    <citation type="journal article" date="2016" name="Int. J. Syst. Evol. Microbiol.">
        <title>Acidipila dinghuensis sp. nov., an acidobacterium isolated from forest soil.</title>
        <authorList>
            <person name="Jiang Y.W."/>
            <person name="Wang J."/>
            <person name="Chen M.H."/>
            <person name="Lv Y.Y."/>
            <person name="Qiu L.H."/>
        </authorList>
    </citation>
    <scope>NUCLEOTIDE SEQUENCE [LARGE SCALE GENOMIC DNA]</scope>
    <source>
        <strain evidence="2 3">DHOF10</strain>
    </source>
</reference>
<organism evidence="2 3">
    <name type="scientific">Silvibacterium dinghuense</name>
    <dbReference type="NCBI Taxonomy" id="1560006"/>
    <lineage>
        <taxon>Bacteria</taxon>
        <taxon>Pseudomonadati</taxon>
        <taxon>Acidobacteriota</taxon>
        <taxon>Terriglobia</taxon>
        <taxon>Terriglobales</taxon>
        <taxon>Acidobacteriaceae</taxon>
        <taxon>Silvibacterium</taxon>
    </lineage>
</organism>
<feature type="signal peptide" evidence="1">
    <location>
        <begin position="1"/>
        <end position="24"/>
    </location>
</feature>
<feature type="chain" id="PRO_5020394024" description="Outer membrane protein beta-barrel domain-containing protein" evidence="1">
    <location>
        <begin position="25"/>
        <end position="219"/>
    </location>
</feature>
<name>A0A4Q1SK08_9BACT</name>
<protein>
    <recommendedName>
        <fullName evidence="4">Outer membrane protein beta-barrel domain-containing protein</fullName>
    </recommendedName>
</protein>
<comment type="caution">
    <text evidence="2">The sequence shown here is derived from an EMBL/GenBank/DDBJ whole genome shotgun (WGS) entry which is preliminary data.</text>
</comment>
<evidence type="ECO:0008006" key="4">
    <source>
        <dbReference type="Google" id="ProtNLM"/>
    </source>
</evidence>